<name>A0ABR7PTJ2_9BURK</name>
<proteinExistence type="predicted"/>
<dbReference type="Gene3D" id="3.40.50.1820">
    <property type="entry name" value="alpha/beta hydrolase"/>
    <property type="match status" value="1"/>
</dbReference>
<dbReference type="SUPFAM" id="SSF53474">
    <property type="entry name" value="alpha/beta-Hydrolases"/>
    <property type="match status" value="1"/>
</dbReference>
<dbReference type="InterPro" id="IPR050228">
    <property type="entry name" value="Carboxylesterase_BioH"/>
</dbReference>
<dbReference type="PRINTS" id="PR00111">
    <property type="entry name" value="ABHYDROLASE"/>
</dbReference>
<dbReference type="Proteomes" id="UP000736373">
    <property type="component" value="Unassembled WGS sequence"/>
</dbReference>
<dbReference type="InterPro" id="IPR000073">
    <property type="entry name" value="AB_hydrolase_1"/>
</dbReference>
<protein>
    <submittedName>
        <fullName evidence="2">Alpha/beta hydrolase</fullName>
    </submittedName>
</protein>
<dbReference type="RefSeq" id="WP_187636567.1">
    <property type="nucleotide sequence ID" value="NZ_VZQQ01000021.1"/>
</dbReference>
<keyword evidence="2" id="KW-0378">Hydrolase</keyword>
<accession>A0ABR7PTJ2</accession>
<reference evidence="2 3" key="1">
    <citation type="submission" date="2019-09" db="EMBL/GenBank/DDBJ databases">
        <title>Paraburkholderia podalyriae sp. nov., A South African Podalyria-associated rhizobium.</title>
        <authorList>
            <person name="Mavima L."/>
            <person name="Beukes C.W."/>
            <person name="Palmer M."/>
            <person name="De Meyer S.E."/>
            <person name="James E.K."/>
            <person name="Maluk M."/>
            <person name="Avontuur J.R."/>
            <person name="Chan W.Y."/>
            <person name="Venter S.N."/>
            <person name="Steenkamp E.T."/>
        </authorList>
    </citation>
    <scope>NUCLEOTIDE SEQUENCE [LARGE SCALE GENOMIC DNA]</scope>
    <source>
        <strain evidence="2 3">WC7.3b</strain>
    </source>
</reference>
<comment type="caution">
    <text evidence="2">The sequence shown here is derived from an EMBL/GenBank/DDBJ whole genome shotgun (WGS) entry which is preliminary data.</text>
</comment>
<dbReference type="GO" id="GO:0016787">
    <property type="term" value="F:hydrolase activity"/>
    <property type="evidence" value="ECO:0007669"/>
    <property type="project" value="UniProtKB-KW"/>
</dbReference>
<dbReference type="Pfam" id="PF12697">
    <property type="entry name" value="Abhydrolase_6"/>
    <property type="match status" value="1"/>
</dbReference>
<evidence type="ECO:0000313" key="3">
    <source>
        <dbReference type="Proteomes" id="UP000736373"/>
    </source>
</evidence>
<sequence length="245" mass="26670">MAIQIALLPGLLCDGAVWSEQVSALSALGKCFIPDYAVLDSIGAMADHVLAAVGSERVLVAGHSMGGRVAFEVCRRAPERIAGLALLDTGYQVRPAADAGECERAQRLALLELAPKKGMRAMGEQWSPGMVHSDRLDSDVCHAILDMMERSTPEKFAAQINALLNRPDATALLDEIRCPTMLVCGREDRWSPLARHEEMQARIPASRLRAIEHSGHMSTMERPADVSAALLEWAKWSMEQETVDG</sequence>
<dbReference type="EMBL" id="VZQQ01000021">
    <property type="protein sequence ID" value="MBC8749570.1"/>
    <property type="molecule type" value="Genomic_DNA"/>
</dbReference>
<dbReference type="InterPro" id="IPR029058">
    <property type="entry name" value="AB_hydrolase_fold"/>
</dbReference>
<evidence type="ECO:0000259" key="1">
    <source>
        <dbReference type="Pfam" id="PF12697"/>
    </source>
</evidence>
<evidence type="ECO:0000313" key="2">
    <source>
        <dbReference type="EMBL" id="MBC8749570.1"/>
    </source>
</evidence>
<keyword evidence="3" id="KW-1185">Reference proteome</keyword>
<feature type="domain" description="AB hydrolase-1" evidence="1">
    <location>
        <begin position="7"/>
        <end position="228"/>
    </location>
</feature>
<organism evidence="2 3">
    <name type="scientific">Paraburkholderia podalyriae</name>
    <dbReference type="NCBI Taxonomy" id="1938811"/>
    <lineage>
        <taxon>Bacteria</taxon>
        <taxon>Pseudomonadati</taxon>
        <taxon>Pseudomonadota</taxon>
        <taxon>Betaproteobacteria</taxon>
        <taxon>Burkholderiales</taxon>
        <taxon>Burkholderiaceae</taxon>
        <taxon>Paraburkholderia</taxon>
    </lineage>
</organism>
<gene>
    <name evidence="2" type="ORF">F6X42_24210</name>
</gene>
<dbReference type="PANTHER" id="PTHR43194">
    <property type="entry name" value="HYDROLASE ALPHA/BETA FOLD FAMILY"/>
    <property type="match status" value="1"/>
</dbReference>
<dbReference type="PANTHER" id="PTHR43194:SF5">
    <property type="entry name" value="PIMELOYL-[ACYL-CARRIER PROTEIN] METHYL ESTER ESTERASE"/>
    <property type="match status" value="1"/>
</dbReference>